<sequence>MKSKQPSAYKKRKKRKLDEEKRKVDIGALDKFIHRQPVEDYVEEHIEELVEDHIKEHIEEQELVEVEETEEHDPVKDIVDIYDPRRWEKLNSNGIKILVEKGPKRDNSIMNGPYDKFGRWFSAALYTRTLSNLKKCDREWLVYSKELDRVFCFCCKVFRKGISKVVKFLAKHNLAFRGSNEKLFQKDNVKAWSLESLCQTHWESRVDNVKTIKLQHVDVREALLQVREKDNDVAAIVSEATSLAEKELSDFEFLVYEVLNHMNIVSKKLQSKDMNLDNVITEINKLIGYFKDYRETGFSKAIIVAKEIAIEMGIDPIFPQRRLIERKKRFDESSSSEEVSFTPKENFRVKYFLYIVDQVISSLKIRFEQFNEYDKDIATRVINHGIDLVNAKVMTWNPIFVLSDTSDVEALQKMVEGEVTRLLVIEKGRLLV</sequence>
<dbReference type="Proteomes" id="UP001177003">
    <property type="component" value="Chromosome 4"/>
</dbReference>
<protein>
    <recommendedName>
        <fullName evidence="3">TTF-type domain-containing protein</fullName>
    </recommendedName>
</protein>
<keyword evidence="2" id="KW-1185">Reference proteome</keyword>
<proteinExistence type="predicted"/>
<gene>
    <name evidence="1" type="ORF">LSALG_LOCUS20064</name>
</gene>
<dbReference type="AlphaFoldDB" id="A0AA35YUF9"/>
<accession>A0AA35YUF9</accession>
<evidence type="ECO:0000313" key="1">
    <source>
        <dbReference type="EMBL" id="CAI9280306.1"/>
    </source>
</evidence>
<dbReference type="InterPro" id="IPR046342">
    <property type="entry name" value="CBS_dom_sf"/>
</dbReference>
<name>A0AA35YUF9_LACSI</name>
<dbReference type="SUPFAM" id="SSF54631">
    <property type="entry name" value="CBS-domain pair"/>
    <property type="match status" value="1"/>
</dbReference>
<organism evidence="1 2">
    <name type="scientific">Lactuca saligna</name>
    <name type="common">Willowleaf lettuce</name>
    <dbReference type="NCBI Taxonomy" id="75948"/>
    <lineage>
        <taxon>Eukaryota</taxon>
        <taxon>Viridiplantae</taxon>
        <taxon>Streptophyta</taxon>
        <taxon>Embryophyta</taxon>
        <taxon>Tracheophyta</taxon>
        <taxon>Spermatophyta</taxon>
        <taxon>Magnoliopsida</taxon>
        <taxon>eudicotyledons</taxon>
        <taxon>Gunneridae</taxon>
        <taxon>Pentapetalae</taxon>
        <taxon>asterids</taxon>
        <taxon>campanulids</taxon>
        <taxon>Asterales</taxon>
        <taxon>Asteraceae</taxon>
        <taxon>Cichorioideae</taxon>
        <taxon>Cichorieae</taxon>
        <taxon>Lactucinae</taxon>
        <taxon>Lactuca</taxon>
    </lineage>
</organism>
<reference evidence="1" key="1">
    <citation type="submission" date="2023-04" db="EMBL/GenBank/DDBJ databases">
        <authorList>
            <person name="Vijverberg K."/>
            <person name="Xiong W."/>
            <person name="Schranz E."/>
        </authorList>
    </citation>
    <scope>NUCLEOTIDE SEQUENCE</scope>
</reference>
<dbReference type="Gene3D" id="3.10.580.10">
    <property type="entry name" value="CBS-domain"/>
    <property type="match status" value="1"/>
</dbReference>
<evidence type="ECO:0000313" key="2">
    <source>
        <dbReference type="Proteomes" id="UP001177003"/>
    </source>
</evidence>
<dbReference type="PANTHER" id="PTHR45749">
    <property type="match status" value="1"/>
</dbReference>
<dbReference type="PANTHER" id="PTHR45749:SF35">
    <property type="entry name" value="AC-LIKE TRANSPOSASE-RELATED"/>
    <property type="match status" value="1"/>
</dbReference>
<evidence type="ECO:0008006" key="3">
    <source>
        <dbReference type="Google" id="ProtNLM"/>
    </source>
</evidence>
<dbReference type="EMBL" id="OX465080">
    <property type="protein sequence ID" value="CAI9280306.1"/>
    <property type="molecule type" value="Genomic_DNA"/>
</dbReference>